<dbReference type="KEGG" id="vg:6940794"/>
<evidence type="ECO:0000313" key="2">
    <source>
        <dbReference type="EMBL" id="ACI12508.1"/>
    </source>
</evidence>
<evidence type="ECO:0000313" key="3">
    <source>
        <dbReference type="Proteomes" id="UP000002183"/>
    </source>
</evidence>
<feature type="compositionally biased region" description="Polar residues" evidence="1">
    <location>
        <begin position="83"/>
        <end position="96"/>
    </location>
</feature>
<protein>
    <submittedName>
        <fullName evidence="2">Uncharacterized protein</fullName>
    </submittedName>
</protein>
<organism evidence="2 3">
    <name type="scientific">Mycobacterium phage Konstantine</name>
    <dbReference type="NCBI Taxonomy" id="563121"/>
    <lineage>
        <taxon>Viruses</taxon>
        <taxon>Duplodnaviria</taxon>
        <taxon>Heunggongvirae</taxon>
        <taxon>Uroviricota</taxon>
        <taxon>Caudoviricetes</taxon>
        <taxon>Konstantinevirus</taxon>
        <taxon>Konstantinevirus konstantine</taxon>
    </lineage>
</organism>
<keyword evidence="3" id="KW-1185">Reference proteome</keyword>
<evidence type="ECO:0000256" key="1">
    <source>
        <dbReference type="SAM" id="MobiDB-lite"/>
    </source>
</evidence>
<feature type="region of interest" description="Disordered" evidence="1">
    <location>
        <begin position="80"/>
        <end position="111"/>
    </location>
</feature>
<gene>
    <name evidence="2" type="primary">93</name>
    <name evidence="2" type="ORF">KONSTANTINE_93</name>
</gene>
<dbReference type="RefSeq" id="YP_002242150.1">
    <property type="nucleotide sequence ID" value="NC_011292.1"/>
</dbReference>
<proteinExistence type="predicted"/>
<accession>B5U4W8</accession>
<dbReference type="EMBL" id="FJ174691">
    <property type="protein sequence ID" value="ACI12508.1"/>
    <property type="molecule type" value="Genomic_DNA"/>
</dbReference>
<sequence length="111" mass="12179">MGQKDFIQKLEAVELAAISVRTQLEHFRDQTAARLEELKVQEQFSIRAGGSVPDPVILEKIAQDFAALKQGLARTFGFDGSQIDGSQIDGSAAQDNRMQDDTDRGNGERGE</sequence>
<name>B5U4W8_9CAUD</name>
<dbReference type="Proteomes" id="UP000002183">
    <property type="component" value="Segment"/>
</dbReference>
<feature type="compositionally biased region" description="Basic and acidic residues" evidence="1">
    <location>
        <begin position="97"/>
        <end position="111"/>
    </location>
</feature>
<reference evidence="2 3" key="1">
    <citation type="submission" date="2008-09" db="EMBL/GenBank/DDBJ databases">
        <authorList>
            <person name="Tantoco A.T."/>
            <person name="Edgar R.H."/>
            <person name="Ko C."/>
            <person name="Chambers R.A."/>
            <person name="Jacobs-Sera D."/>
            <person name="Hendrix R.W."/>
            <person name="Hatfull G.F."/>
        </authorList>
    </citation>
    <scope>NUCLEOTIDE SEQUENCE [LARGE SCALE GENOMIC DNA]</scope>
</reference>
<dbReference type="GeneID" id="6940794"/>